<gene>
    <name evidence="8" type="ORF">BCV69DRAFT_173970</name>
</gene>
<dbReference type="RefSeq" id="XP_025348730.1">
    <property type="nucleotide sequence ID" value="XM_025489522.1"/>
</dbReference>
<dbReference type="PANTHER" id="PTHR23502">
    <property type="entry name" value="MAJOR FACILITATOR SUPERFAMILY"/>
    <property type="match status" value="1"/>
</dbReference>
<dbReference type="PROSITE" id="PS00216">
    <property type="entry name" value="SUGAR_TRANSPORT_1"/>
    <property type="match status" value="1"/>
</dbReference>
<accession>A0A316U8J4</accession>
<keyword evidence="9" id="KW-1185">Reference proteome</keyword>
<dbReference type="InterPro" id="IPR011701">
    <property type="entry name" value="MFS"/>
</dbReference>
<feature type="compositionally biased region" description="Low complexity" evidence="5">
    <location>
        <begin position="73"/>
        <end position="86"/>
    </location>
</feature>
<feature type="region of interest" description="Disordered" evidence="5">
    <location>
        <begin position="1"/>
        <end position="115"/>
    </location>
</feature>
<reference evidence="8 9" key="1">
    <citation type="journal article" date="2018" name="Mol. Biol. Evol.">
        <title>Broad Genomic Sampling Reveals a Smut Pathogenic Ancestry of the Fungal Clade Ustilaginomycotina.</title>
        <authorList>
            <person name="Kijpornyongpan T."/>
            <person name="Mondo S.J."/>
            <person name="Barry K."/>
            <person name="Sandor L."/>
            <person name="Lee J."/>
            <person name="Lipzen A."/>
            <person name="Pangilinan J."/>
            <person name="LaButti K."/>
            <person name="Hainaut M."/>
            <person name="Henrissat B."/>
            <person name="Grigoriev I.V."/>
            <person name="Spatafora J.W."/>
            <person name="Aime M.C."/>
        </authorList>
    </citation>
    <scope>NUCLEOTIDE SEQUENCE [LARGE SCALE GENOMIC DNA]</scope>
    <source>
        <strain evidence="8 9">MCA 4718</strain>
    </source>
</reference>
<evidence type="ECO:0000256" key="1">
    <source>
        <dbReference type="ARBA" id="ARBA00004141"/>
    </source>
</evidence>
<feature type="transmembrane region" description="Helical" evidence="6">
    <location>
        <begin position="385"/>
        <end position="404"/>
    </location>
</feature>
<dbReference type="PANTHER" id="PTHR23502:SF7">
    <property type="entry name" value="DRUG_PROTON ANTIPORTER YHK8-RELATED"/>
    <property type="match status" value="1"/>
</dbReference>
<dbReference type="Proteomes" id="UP000245942">
    <property type="component" value="Unassembled WGS sequence"/>
</dbReference>
<dbReference type="EMBL" id="KZ819325">
    <property type="protein sequence ID" value="PWN21570.1"/>
    <property type="molecule type" value="Genomic_DNA"/>
</dbReference>
<keyword evidence="2 6" id="KW-0812">Transmembrane</keyword>
<feature type="domain" description="Major facilitator superfamily (MFS) profile" evidence="7">
    <location>
        <begin position="126"/>
        <end position="581"/>
    </location>
</feature>
<dbReference type="GO" id="GO:0140115">
    <property type="term" value="P:export across plasma membrane"/>
    <property type="evidence" value="ECO:0007669"/>
    <property type="project" value="UniProtKB-ARBA"/>
</dbReference>
<dbReference type="CDD" id="cd17323">
    <property type="entry name" value="MFS_Tpo1_MDR_like"/>
    <property type="match status" value="1"/>
</dbReference>
<feature type="transmembrane region" description="Helical" evidence="6">
    <location>
        <begin position="464"/>
        <end position="483"/>
    </location>
</feature>
<feature type="transmembrane region" description="Helical" evidence="6">
    <location>
        <begin position="495"/>
        <end position="516"/>
    </location>
</feature>
<dbReference type="InterPro" id="IPR036259">
    <property type="entry name" value="MFS_trans_sf"/>
</dbReference>
<evidence type="ECO:0000313" key="8">
    <source>
        <dbReference type="EMBL" id="PWN21570.1"/>
    </source>
</evidence>
<dbReference type="Gene3D" id="1.20.1250.20">
    <property type="entry name" value="MFS general substrate transporter like domains"/>
    <property type="match status" value="1"/>
</dbReference>
<evidence type="ECO:0000259" key="7">
    <source>
        <dbReference type="PROSITE" id="PS50850"/>
    </source>
</evidence>
<feature type="transmembrane region" description="Helical" evidence="6">
    <location>
        <begin position="424"/>
        <end position="443"/>
    </location>
</feature>
<dbReference type="AlphaFoldDB" id="A0A316U8J4"/>
<proteinExistence type="predicted"/>
<evidence type="ECO:0000313" key="9">
    <source>
        <dbReference type="Proteomes" id="UP000245942"/>
    </source>
</evidence>
<feature type="transmembrane region" description="Helical" evidence="6">
    <location>
        <begin position="192"/>
        <end position="210"/>
    </location>
</feature>
<keyword evidence="3 6" id="KW-1133">Transmembrane helix</keyword>
<dbReference type="InterPro" id="IPR005829">
    <property type="entry name" value="Sugar_transporter_CS"/>
</dbReference>
<dbReference type="SUPFAM" id="SSF103473">
    <property type="entry name" value="MFS general substrate transporter"/>
    <property type="match status" value="1"/>
</dbReference>
<feature type="compositionally biased region" description="Low complexity" evidence="5">
    <location>
        <begin position="32"/>
        <end position="53"/>
    </location>
</feature>
<sequence>MVTSSYHEGDGEAVHAPHAAPALGAYNRRSSDSYSSRTRPLSSSGVLQSGSNSKQAVRGEESQDTEKANETASSDSQPSEEQSPPSATGEKGGAGPAAADPNLVTWDGPDDPANPQNWSTFKKWQVILVASSCSLCVTNNSSIVASNYEPIEADFGISRTVAILGLSLFVTGLGLGPLFLGPFSEAYGRRPIYLISFALFTLFQLPVAFANHAAIFLVFRFLVGMAGSAFLSVAGGTVVDMFNPYYLFPPMVSGMRAVDTLRHLPGFALTFLSSPSAQCVYTASPFGGPALGPLIGDFIVAYKSWHWVWYVTMMWSGFQYLLIVFFAPETYGPKLLTQRARKLRKETGNEKLYSAHEETRRNQEWWPTMKSTLSTVPMLLIREPMLLALCLWSALLLGILYAFFQAYPIVFTEQHGFSSTQTGLAFLGQTTGIALALCTVPFWSKLYQKAAHKHGGVAPPEERLPMCMVGAFLTVIGLFIFAFTSYPSVHWSGPVVGSVFFGSGVLFIYAGVFTYTSNCWKPVAASAMAANSLVRSSFAAALPLFTTPMYEAMGTDGATAFLAGLNVLMIPIPFVLYKYGARIRARSSYTMQP</sequence>
<dbReference type="STRING" id="1684307.A0A316U8J4"/>
<dbReference type="GO" id="GO:0022857">
    <property type="term" value="F:transmembrane transporter activity"/>
    <property type="evidence" value="ECO:0007669"/>
    <property type="project" value="InterPro"/>
</dbReference>
<dbReference type="GO" id="GO:0042908">
    <property type="term" value="P:xenobiotic transport"/>
    <property type="evidence" value="ECO:0007669"/>
    <property type="project" value="UniProtKB-ARBA"/>
</dbReference>
<evidence type="ECO:0000256" key="2">
    <source>
        <dbReference type="ARBA" id="ARBA00022692"/>
    </source>
</evidence>
<dbReference type="GeneID" id="37011256"/>
<feature type="transmembrane region" description="Helical" evidence="6">
    <location>
        <begin position="523"/>
        <end position="545"/>
    </location>
</feature>
<protein>
    <submittedName>
        <fullName evidence="8">MFS general substrate transporter</fullName>
    </submittedName>
</protein>
<feature type="transmembrane region" description="Helical" evidence="6">
    <location>
        <begin position="307"/>
        <end position="327"/>
    </location>
</feature>
<organism evidence="8 9">
    <name type="scientific">Pseudomicrostroma glucosiphilum</name>
    <dbReference type="NCBI Taxonomy" id="1684307"/>
    <lineage>
        <taxon>Eukaryota</taxon>
        <taxon>Fungi</taxon>
        <taxon>Dikarya</taxon>
        <taxon>Basidiomycota</taxon>
        <taxon>Ustilaginomycotina</taxon>
        <taxon>Exobasidiomycetes</taxon>
        <taxon>Microstromatales</taxon>
        <taxon>Microstromatales incertae sedis</taxon>
        <taxon>Pseudomicrostroma</taxon>
    </lineage>
</organism>
<name>A0A316U8J4_9BASI</name>
<evidence type="ECO:0000256" key="5">
    <source>
        <dbReference type="SAM" id="MobiDB-lite"/>
    </source>
</evidence>
<dbReference type="OrthoDB" id="3561359at2759"/>
<dbReference type="InterPro" id="IPR020846">
    <property type="entry name" value="MFS_dom"/>
</dbReference>
<feature type="compositionally biased region" description="Basic and acidic residues" evidence="5">
    <location>
        <begin position="57"/>
        <end position="69"/>
    </location>
</feature>
<feature type="transmembrane region" description="Helical" evidence="6">
    <location>
        <begin position="161"/>
        <end position="180"/>
    </location>
</feature>
<dbReference type="FunFam" id="1.20.1250.20:FF:000082">
    <property type="entry name" value="MFS multidrug transporter, putative"/>
    <property type="match status" value="1"/>
</dbReference>
<dbReference type="GO" id="GO:0005886">
    <property type="term" value="C:plasma membrane"/>
    <property type="evidence" value="ECO:0007669"/>
    <property type="project" value="TreeGrafter"/>
</dbReference>
<keyword evidence="4 6" id="KW-0472">Membrane</keyword>
<feature type="transmembrane region" description="Helical" evidence="6">
    <location>
        <begin position="557"/>
        <end position="577"/>
    </location>
</feature>
<comment type="subcellular location">
    <subcellularLocation>
        <location evidence="1">Membrane</location>
        <topology evidence="1">Multi-pass membrane protein</topology>
    </subcellularLocation>
</comment>
<evidence type="ECO:0000256" key="4">
    <source>
        <dbReference type="ARBA" id="ARBA00023136"/>
    </source>
</evidence>
<evidence type="ECO:0000256" key="3">
    <source>
        <dbReference type="ARBA" id="ARBA00022989"/>
    </source>
</evidence>
<dbReference type="PROSITE" id="PS50850">
    <property type="entry name" value="MFS"/>
    <property type="match status" value="1"/>
</dbReference>
<dbReference type="Pfam" id="PF07690">
    <property type="entry name" value="MFS_1"/>
    <property type="match status" value="1"/>
</dbReference>
<feature type="transmembrane region" description="Helical" evidence="6">
    <location>
        <begin position="217"/>
        <end position="239"/>
    </location>
</feature>
<evidence type="ECO:0000256" key="6">
    <source>
        <dbReference type="SAM" id="Phobius"/>
    </source>
</evidence>